<accession>A0ACB0ZKJ0</accession>
<keyword evidence="2" id="KW-1185">Reference proteome</keyword>
<evidence type="ECO:0000313" key="2">
    <source>
        <dbReference type="Proteomes" id="UP001497535"/>
    </source>
</evidence>
<proteinExistence type="predicted"/>
<gene>
    <name evidence="1" type="ORF">MENTE1834_LOCUS26557</name>
</gene>
<reference evidence="1" key="1">
    <citation type="submission" date="2023-11" db="EMBL/GenBank/DDBJ databases">
        <authorList>
            <person name="Poullet M."/>
        </authorList>
    </citation>
    <scope>NUCLEOTIDE SEQUENCE</scope>
    <source>
        <strain evidence="1">E1834</strain>
    </source>
</reference>
<comment type="caution">
    <text evidence="1">The sequence shown here is derived from an EMBL/GenBank/DDBJ whole genome shotgun (WGS) entry which is preliminary data.</text>
</comment>
<sequence length="57" mass="6423">MFLISLDRLISVLFPLWFVIFTKNFFFPPFPVGVNPPSPPLQAVVETKGHPSNSMFG</sequence>
<organism evidence="1 2">
    <name type="scientific">Meloidogyne enterolobii</name>
    <name type="common">Root-knot nematode worm</name>
    <name type="synonym">Meloidogyne mayaguensis</name>
    <dbReference type="NCBI Taxonomy" id="390850"/>
    <lineage>
        <taxon>Eukaryota</taxon>
        <taxon>Metazoa</taxon>
        <taxon>Ecdysozoa</taxon>
        <taxon>Nematoda</taxon>
        <taxon>Chromadorea</taxon>
        <taxon>Rhabditida</taxon>
        <taxon>Tylenchina</taxon>
        <taxon>Tylenchomorpha</taxon>
        <taxon>Tylenchoidea</taxon>
        <taxon>Meloidogynidae</taxon>
        <taxon>Meloidogyninae</taxon>
        <taxon>Meloidogyne</taxon>
    </lineage>
</organism>
<dbReference type="Proteomes" id="UP001497535">
    <property type="component" value="Unassembled WGS sequence"/>
</dbReference>
<evidence type="ECO:0000313" key="1">
    <source>
        <dbReference type="EMBL" id="CAK5079445.1"/>
    </source>
</evidence>
<name>A0ACB0ZKJ0_MELEN</name>
<protein>
    <submittedName>
        <fullName evidence="1">Uncharacterized protein</fullName>
    </submittedName>
</protein>
<dbReference type="EMBL" id="CAVMJV010000038">
    <property type="protein sequence ID" value="CAK5079445.1"/>
    <property type="molecule type" value="Genomic_DNA"/>
</dbReference>